<dbReference type="CDD" id="cd12107">
    <property type="entry name" value="Hemerythrin"/>
    <property type="match status" value="1"/>
</dbReference>
<dbReference type="AlphaFoldDB" id="A0A939GXU3"/>
<dbReference type="PANTHER" id="PTHR37164:SF1">
    <property type="entry name" value="BACTERIOHEMERYTHRIN"/>
    <property type="match status" value="1"/>
</dbReference>
<dbReference type="PANTHER" id="PTHR37164">
    <property type="entry name" value="BACTERIOHEMERYTHRIN"/>
    <property type="match status" value="1"/>
</dbReference>
<dbReference type="SUPFAM" id="SSF47188">
    <property type="entry name" value="Hemerythrin-like"/>
    <property type="match status" value="1"/>
</dbReference>
<sequence>MAYFEWASDMVIDHDGPIDQDHRRLVAQVNRLHDATSQGSGQEIVAGLLEELLADTKEHLAHEERFMASVGFPESEAHHKGHDHFVAELVRLKELYEGGSPTVATRLSQLLRDWLSLHIRRNDKEVRLFLDKQRRLKALKKS</sequence>
<evidence type="ECO:0000313" key="6">
    <source>
        <dbReference type="Proteomes" id="UP000664731"/>
    </source>
</evidence>
<dbReference type="InterPro" id="IPR050669">
    <property type="entry name" value="Hemerythrin"/>
</dbReference>
<dbReference type="GO" id="GO:0046872">
    <property type="term" value="F:metal ion binding"/>
    <property type="evidence" value="ECO:0007669"/>
    <property type="project" value="UniProtKB-KW"/>
</dbReference>
<evidence type="ECO:0000256" key="1">
    <source>
        <dbReference type="ARBA" id="ARBA00010587"/>
    </source>
</evidence>
<comment type="similarity">
    <text evidence="1">Belongs to the hemerythrin family.</text>
</comment>
<dbReference type="Gene3D" id="1.20.120.50">
    <property type="entry name" value="Hemerythrin-like"/>
    <property type="match status" value="1"/>
</dbReference>
<evidence type="ECO:0000259" key="4">
    <source>
        <dbReference type="Pfam" id="PF01814"/>
    </source>
</evidence>
<evidence type="ECO:0000256" key="2">
    <source>
        <dbReference type="ARBA" id="ARBA00022723"/>
    </source>
</evidence>
<evidence type="ECO:0000313" key="5">
    <source>
        <dbReference type="EMBL" id="MBO1248303.1"/>
    </source>
</evidence>
<dbReference type="InterPro" id="IPR012312">
    <property type="entry name" value="Hemerythrin-like"/>
</dbReference>
<dbReference type="Proteomes" id="UP000664731">
    <property type="component" value="Unassembled WGS sequence"/>
</dbReference>
<dbReference type="RefSeq" id="WP_207573866.1">
    <property type="nucleotide sequence ID" value="NZ_JAFNME010000001.1"/>
</dbReference>
<protein>
    <submittedName>
        <fullName evidence="5">Hemerythrin family protein</fullName>
    </submittedName>
</protein>
<dbReference type="NCBIfam" id="NF033749">
    <property type="entry name" value="bact_hemeryth"/>
    <property type="match status" value="1"/>
</dbReference>
<name>A0A939GXU3_9BURK</name>
<reference evidence="5" key="1">
    <citation type="submission" date="2021-03" db="EMBL/GenBank/DDBJ databases">
        <title>Comamonas denitrificans.</title>
        <authorList>
            <person name="Finster K."/>
        </authorList>
    </citation>
    <scope>NUCLEOTIDE SEQUENCE</scope>
    <source>
        <strain evidence="5">MM2021_4</strain>
    </source>
</reference>
<proteinExistence type="inferred from homology"/>
<accession>A0A939GXU3</accession>
<keyword evidence="3" id="KW-0408">Iron</keyword>
<dbReference type="EMBL" id="JAFNME010000001">
    <property type="protein sequence ID" value="MBO1248303.1"/>
    <property type="molecule type" value="Genomic_DNA"/>
</dbReference>
<dbReference type="InterPro" id="IPR035938">
    <property type="entry name" value="Hemerythrin-like_sf"/>
</dbReference>
<dbReference type="InterPro" id="IPR012827">
    <property type="entry name" value="Hemerythrin_metal-bd"/>
</dbReference>
<keyword evidence="6" id="KW-1185">Reference proteome</keyword>
<keyword evidence="2" id="KW-0479">Metal-binding</keyword>
<comment type="caution">
    <text evidence="5">The sequence shown here is derived from an EMBL/GenBank/DDBJ whole genome shotgun (WGS) entry which is preliminary data.</text>
</comment>
<dbReference type="NCBIfam" id="TIGR02481">
    <property type="entry name" value="hemeryth_dom"/>
    <property type="match status" value="1"/>
</dbReference>
<dbReference type="Pfam" id="PF01814">
    <property type="entry name" value="Hemerythrin"/>
    <property type="match status" value="1"/>
</dbReference>
<gene>
    <name evidence="5" type="ORF">J1777_00375</name>
</gene>
<evidence type="ECO:0000256" key="3">
    <source>
        <dbReference type="ARBA" id="ARBA00023004"/>
    </source>
</evidence>
<feature type="domain" description="Hemerythrin-like" evidence="4">
    <location>
        <begin position="18"/>
        <end position="125"/>
    </location>
</feature>
<organism evidence="5 6">
    <name type="scientific">Comamonas denitrificans</name>
    <dbReference type="NCBI Taxonomy" id="117506"/>
    <lineage>
        <taxon>Bacteria</taxon>
        <taxon>Pseudomonadati</taxon>
        <taxon>Pseudomonadota</taxon>
        <taxon>Betaproteobacteria</taxon>
        <taxon>Burkholderiales</taxon>
        <taxon>Comamonadaceae</taxon>
        <taxon>Comamonas</taxon>
    </lineage>
</organism>